<evidence type="ECO:0000256" key="1">
    <source>
        <dbReference type="ARBA" id="ARBA00005901"/>
    </source>
</evidence>
<evidence type="ECO:0000256" key="2">
    <source>
        <dbReference type="ARBA" id="ARBA00022448"/>
    </source>
</evidence>
<dbReference type="EMBL" id="HBEK01024757">
    <property type="protein sequence ID" value="CAD8403573.1"/>
    <property type="molecule type" value="Transcribed_RNA"/>
</dbReference>
<evidence type="ECO:0000313" key="5">
    <source>
        <dbReference type="EMBL" id="CAD8403573.1"/>
    </source>
</evidence>
<gene>
    <name evidence="5" type="ORF">RMAR0315_LOCUS13582</name>
</gene>
<name>A0A7S0BVD7_9RHOD</name>
<dbReference type="HAMAP" id="MF_00311">
    <property type="entry name" value="ATP_synth_E_arch"/>
    <property type="match status" value="1"/>
</dbReference>
<dbReference type="Gene3D" id="6.10.250.1620">
    <property type="match status" value="1"/>
</dbReference>
<keyword evidence="3" id="KW-0406">Ion transport</keyword>
<dbReference type="InterPro" id="IPR038495">
    <property type="entry name" value="ATPase_E_C"/>
</dbReference>
<dbReference type="InterPro" id="IPR002842">
    <property type="entry name" value="ATPase_V1_Esu"/>
</dbReference>
<dbReference type="GO" id="GO:0033178">
    <property type="term" value="C:proton-transporting two-sector ATPase complex, catalytic domain"/>
    <property type="evidence" value="ECO:0007669"/>
    <property type="project" value="InterPro"/>
</dbReference>
<reference evidence="5" key="1">
    <citation type="submission" date="2021-01" db="EMBL/GenBank/DDBJ databases">
        <authorList>
            <person name="Corre E."/>
            <person name="Pelletier E."/>
            <person name="Niang G."/>
            <person name="Scheremetjew M."/>
            <person name="Finn R."/>
            <person name="Kale V."/>
            <person name="Holt S."/>
            <person name="Cochrane G."/>
            <person name="Meng A."/>
            <person name="Brown T."/>
            <person name="Cohen L."/>
        </authorList>
    </citation>
    <scope>NUCLEOTIDE SEQUENCE</scope>
    <source>
        <strain evidence="5">UTEX LB 2760</strain>
    </source>
</reference>
<dbReference type="PANTHER" id="PTHR45715">
    <property type="entry name" value="ATPASE H+-TRANSPORTING V1 SUBUNIT E1A-RELATED"/>
    <property type="match status" value="1"/>
</dbReference>
<dbReference type="GO" id="GO:0046961">
    <property type="term" value="F:proton-transporting ATPase activity, rotational mechanism"/>
    <property type="evidence" value="ECO:0007669"/>
    <property type="project" value="InterPro"/>
</dbReference>
<evidence type="ECO:0008006" key="6">
    <source>
        <dbReference type="Google" id="ProtNLM"/>
    </source>
</evidence>
<organism evidence="5">
    <name type="scientific">Rhodosorus marinus</name>
    <dbReference type="NCBI Taxonomy" id="101924"/>
    <lineage>
        <taxon>Eukaryota</taxon>
        <taxon>Rhodophyta</taxon>
        <taxon>Stylonematophyceae</taxon>
        <taxon>Stylonematales</taxon>
        <taxon>Stylonemataceae</taxon>
        <taxon>Rhodosorus</taxon>
    </lineage>
</organism>
<proteinExistence type="inferred from homology"/>
<dbReference type="SUPFAM" id="SSF160527">
    <property type="entry name" value="V-type ATPase subunit E-like"/>
    <property type="match status" value="1"/>
</dbReference>
<keyword evidence="2" id="KW-0813">Transport</keyword>
<keyword evidence="4" id="KW-0175">Coiled coil</keyword>
<evidence type="ECO:0000256" key="3">
    <source>
        <dbReference type="ARBA" id="ARBA00023065"/>
    </source>
</evidence>
<dbReference type="AlphaFoldDB" id="A0A7S0BVD7"/>
<dbReference type="Gene3D" id="3.30.2320.30">
    <property type="entry name" value="ATP synthase, E subunit, C-terminal"/>
    <property type="match status" value="1"/>
</dbReference>
<protein>
    <recommendedName>
        <fullName evidence="6">V-type proton ATPase subunit E</fullName>
    </recommendedName>
</protein>
<accession>A0A7S0BVD7</accession>
<comment type="similarity">
    <text evidence="1">Belongs to the V-ATPase E subunit family.</text>
</comment>
<sequence length="220" mass="25447">MNDNQVKQQISQMVSFIKQEADEKANEIRVKAEEDFNIRKLSAVESSREKIREEYERKTKQIQINQKIAYSTANNDSRLKVLKFKEEMMREIYDEAMQKLEEIEMDSERYAELLRGFILQGLIVLGDQEVAVVTKEKDSGFVQQMLPQIADMYEHMTGKKVYLALTSNEVLPEDHAGGITLVSEDGKIRLANTFESRLETTYESNLPYFRSALGFNEQVA</sequence>
<dbReference type="Pfam" id="PF01991">
    <property type="entry name" value="vATP-synt_E"/>
    <property type="match status" value="1"/>
</dbReference>
<evidence type="ECO:0000256" key="4">
    <source>
        <dbReference type="SAM" id="Coils"/>
    </source>
</evidence>
<feature type="coiled-coil region" evidence="4">
    <location>
        <begin position="86"/>
        <end position="113"/>
    </location>
</feature>